<keyword evidence="3" id="KW-1185">Reference proteome</keyword>
<evidence type="ECO:0000313" key="2">
    <source>
        <dbReference type="EMBL" id="PIC31710.1"/>
    </source>
</evidence>
<dbReference type="InterPro" id="IPR012885">
    <property type="entry name" value="F-box_Sdz-33"/>
</dbReference>
<dbReference type="PANTHER" id="PTHR21503">
    <property type="entry name" value="F-BOX-CONTAINING HYPOTHETICAL PROTEIN C.ELEGANS"/>
    <property type="match status" value="1"/>
</dbReference>
<reference evidence="3" key="1">
    <citation type="submission" date="2017-10" db="EMBL/GenBank/DDBJ databases">
        <title>Rapid genome shrinkage in a self-fertile nematode reveals novel sperm competition proteins.</title>
        <authorList>
            <person name="Yin D."/>
            <person name="Schwarz E.M."/>
            <person name="Thomas C.G."/>
            <person name="Felde R.L."/>
            <person name="Korf I.F."/>
            <person name="Cutter A.D."/>
            <person name="Schartner C.M."/>
            <person name="Ralston E.J."/>
            <person name="Meyer B.J."/>
            <person name="Haag E.S."/>
        </authorList>
    </citation>
    <scope>NUCLEOTIDE SEQUENCE [LARGE SCALE GENOMIC DNA]</scope>
    <source>
        <strain evidence="3">JU1422</strain>
    </source>
</reference>
<proteinExistence type="predicted"/>
<comment type="caution">
    <text evidence="2">The sequence shown here is derived from an EMBL/GenBank/DDBJ whole genome shotgun (WGS) entry which is preliminary data.</text>
</comment>
<dbReference type="Proteomes" id="UP000230233">
    <property type="component" value="Chromosome IV"/>
</dbReference>
<name>A0A2G5TWN7_9PELO</name>
<organism evidence="2 3">
    <name type="scientific">Caenorhabditis nigoni</name>
    <dbReference type="NCBI Taxonomy" id="1611254"/>
    <lineage>
        <taxon>Eukaryota</taxon>
        <taxon>Metazoa</taxon>
        <taxon>Ecdysozoa</taxon>
        <taxon>Nematoda</taxon>
        <taxon>Chromadorea</taxon>
        <taxon>Rhabditida</taxon>
        <taxon>Rhabditina</taxon>
        <taxon>Rhabditomorpha</taxon>
        <taxon>Rhabditoidea</taxon>
        <taxon>Rhabditidae</taxon>
        <taxon>Peloderinae</taxon>
        <taxon>Caenorhabditis</taxon>
    </lineage>
</organism>
<dbReference type="Pfam" id="PF00646">
    <property type="entry name" value="F-box"/>
    <property type="match status" value="1"/>
</dbReference>
<dbReference type="InterPro" id="IPR001810">
    <property type="entry name" value="F-box_dom"/>
</dbReference>
<feature type="domain" description="F-box" evidence="1">
    <location>
        <begin position="30"/>
        <end position="75"/>
    </location>
</feature>
<dbReference type="EMBL" id="PDUG01000004">
    <property type="protein sequence ID" value="PIC31710.1"/>
    <property type="molecule type" value="Genomic_DNA"/>
</dbReference>
<dbReference type="PROSITE" id="PS50181">
    <property type="entry name" value="FBOX"/>
    <property type="match status" value="1"/>
</dbReference>
<protein>
    <recommendedName>
        <fullName evidence="1">F-box domain-containing protein</fullName>
    </recommendedName>
</protein>
<dbReference type="PANTHER" id="PTHR21503:SF8">
    <property type="entry name" value="F-BOX ASSOCIATED DOMAIN-CONTAINING PROTEIN-RELATED"/>
    <property type="match status" value="1"/>
</dbReference>
<dbReference type="AlphaFoldDB" id="A0A2G5TWN7"/>
<evidence type="ECO:0000259" key="1">
    <source>
        <dbReference type="PROSITE" id="PS50181"/>
    </source>
</evidence>
<gene>
    <name evidence="2" type="primary">Cnig_chr_IV.g12317</name>
    <name evidence="2" type="ORF">B9Z55_012317</name>
</gene>
<evidence type="ECO:0000313" key="3">
    <source>
        <dbReference type="Proteomes" id="UP000230233"/>
    </source>
</evidence>
<sequence length="366" mass="42497">MKFLEQVLACLRFSLKGKLPEKSKSKSKNRFPLLNLPKVVLLECIENLDVLEIIIFSLLSKRVKSIAKLIRWNPLEIRLTSGRNPQIWLKLPTHPGLEWIIDYEKEKEQSSYPYFLSHVRGPQAIQFFVLKDNGIDDVKQMVEHICEVFRSPIFEFHFLEESLIEWIIKFQPTIRHAWICKDVISVKNLDRISKSLEVTDCFGFSPVELDMTFQITEPIPCPSISIWNSFWLTLPAILNGTNSHILLYDSNLTAMDINTILTEWQLGNKLQSLEYLKIHTTALLNVDIYINEVFKDLNVTVSVGNHGRPRTVKLHDEETVKLIDVEMVVNLTRSDGMILSIFEHGETYEGETTKNFLNLQVWRQQT</sequence>
<dbReference type="Pfam" id="PF07735">
    <property type="entry name" value="FBA_2"/>
    <property type="match status" value="1"/>
</dbReference>
<accession>A0A2G5TWN7</accession>